<protein>
    <submittedName>
        <fullName evidence="3">Uncharacterized protein</fullName>
    </submittedName>
</protein>
<name>A0A383WER0_TETOB</name>
<keyword evidence="1" id="KW-0175">Coiled coil</keyword>
<organism evidence="3 4">
    <name type="scientific">Tetradesmus obliquus</name>
    <name type="common">Green alga</name>
    <name type="synonym">Acutodesmus obliquus</name>
    <dbReference type="NCBI Taxonomy" id="3088"/>
    <lineage>
        <taxon>Eukaryota</taxon>
        <taxon>Viridiplantae</taxon>
        <taxon>Chlorophyta</taxon>
        <taxon>core chlorophytes</taxon>
        <taxon>Chlorophyceae</taxon>
        <taxon>CS clade</taxon>
        <taxon>Sphaeropleales</taxon>
        <taxon>Scenedesmaceae</taxon>
        <taxon>Tetradesmus</taxon>
    </lineage>
</organism>
<feature type="region of interest" description="Disordered" evidence="2">
    <location>
        <begin position="71"/>
        <end position="134"/>
    </location>
</feature>
<dbReference type="Proteomes" id="UP000256970">
    <property type="component" value="Unassembled WGS sequence"/>
</dbReference>
<feature type="region of interest" description="Disordered" evidence="2">
    <location>
        <begin position="152"/>
        <end position="178"/>
    </location>
</feature>
<sequence>MERQDWLEERDRLVKDKQELLEENIELGKDLLQLQQEHIAVLQQLASCHEAVQLQQQQQQQQQMAAIDEPRLGSRTSPQPEQAGIAQPTQQVLQQRTTAQLSPAKHHHHHHHHHLHHRHRHSSRPPLTPQHQPSFALLSSLSDGLCRDPCGSPCPASSRPASRAGQGSRTPRAKLHSSLQRLFGRTWVGQLQRSINSKPFSSSSCSADMADASSTATRGGSSSGNAHSDSCRRSSSGRNVVDVAVLTGMCSRVSGGGAAGAPQLQLREGIHSRASRISSGGATAAAALAAPHLAAAAGSCSNMSRRAGPAGSSSNGSSWRNLRPAALTHLRPPAAAEPATSSSGIQPIPASCSGQLATRAALQAAGSVGGISSSGLEPEAESAAAWEMYGPMSCPAAMLCETPWVESPRLLKRYSRGSSSRSSSAGSSISSGSNSSFDDNNEPAVEPVAGSMLSRLDADNDDEEDCDAAAAAAAPCASSAGCPSSRPAATAINDCVRVADDDGSGLQLGGALCAMSAAASGCLCGSTAALEDLAAITAPVVKGAASCATTTVAAAGKVEGSRTSSRIHSITSTAGSSSASSLAGSSSDAGCCSSTSGGTGYSSTSD</sequence>
<feature type="region of interest" description="Disordered" evidence="2">
    <location>
        <begin position="301"/>
        <end position="320"/>
    </location>
</feature>
<accession>A0A383WER0</accession>
<feature type="region of interest" description="Disordered" evidence="2">
    <location>
        <begin position="197"/>
        <end position="237"/>
    </location>
</feature>
<evidence type="ECO:0000256" key="1">
    <source>
        <dbReference type="SAM" id="Coils"/>
    </source>
</evidence>
<dbReference type="EMBL" id="FNXT01001238">
    <property type="protein sequence ID" value="SZX75652.1"/>
    <property type="molecule type" value="Genomic_DNA"/>
</dbReference>
<feature type="compositionally biased region" description="Polar residues" evidence="2">
    <location>
        <begin position="87"/>
        <end position="101"/>
    </location>
</feature>
<evidence type="ECO:0000313" key="4">
    <source>
        <dbReference type="Proteomes" id="UP000256970"/>
    </source>
</evidence>
<gene>
    <name evidence="3" type="ORF">BQ4739_LOCUS15928</name>
</gene>
<feature type="compositionally biased region" description="Basic residues" evidence="2">
    <location>
        <begin position="104"/>
        <end position="123"/>
    </location>
</feature>
<proteinExistence type="predicted"/>
<feature type="compositionally biased region" description="Low complexity" evidence="2">
    <location>
        <begin position="201"/>
        <end position="224"/>
    </location>
</feature>
<feature type="compositionally biased region" description="Low complexity" evidence="2">
    <location>
        <begin position="416"/>
        <end position="436"/>
    </location>
</feature>
<keyword evidence="4" id="KW-1185">Reference proteome</keyword>
<evidence type="ECO:0000313" key="3">
    <source>
        <dbReference type="EMBL" id="SZX75652.1"/>
    </source>
</evidence>
<feature type="region of interest" description="Disordered" evidence="2">
    <location>
        <begin position="565"/>
        <end position="606"/>
    </location>
</feature>
<evidence type="ECO:0000256" key="2">
    <source>
        <dbReference type="SAM" id="MobiDB-lite"/>
    </source>
</evidence>
<dbReference type="AlphaFoldDB" id="A0A383WER0"/>
<feature type="region of interest" description="Disordered" evidence="2">
    <location>
        <begin position="415"/>
        <end position="445"/>
    </location>
</feature>
<feature type="coiled-coil region" evidence="1">
    <location>
        <begin position="3"/>
        <end position="37"/>
    </location>
</feature>
<feature type="compositionally biased region" description="Low complexity" evidence="2">
    <location>
        <begin position="152"/>
        <end position="169"/>
    </location>
</feature>
<reference evidence="3 4" key="1">
    <citation type="submission" date="2016-10" db="EMBL/GenBank/DDBJ databases">
        <authorList>
            <person name="Cai Z."/>
        </authorList>
    </citation>
    <scope>NUCLEOTIDE SEQUENCE [LARGE SCALE GENOMIC DNA]</scope>
</reference>
<feature type="compositionally biased region" description="Polar residues" evidence="2">
    <location>
        <begin position="225"/>
        <end position="237"/>
    </location>
</feature>